<organism evidence="1 2">
    <name type="scientific">Portunus trituberculatus</name>
    <name type="common">Swimming crab</name>
    <name type="synonym">Neptunus trituberculatus</name>
    <dbReference type="NCBI Taxonomy" id="210409"/>
    <lineage>
        <taxon>Eukaryota</taxon>
        <taxon>Metazoa</taxon>
        <taxon>Ecdysozoa</taxon>
        <taxon>Arthropoda</taxon>
        <taxon>Crustacea</taxon>
        <taxon>Multicrustacea</taxon>
        <taxon>Malacostraca</taxon>
        <taxon>Eumalacostraca</taxon>
        <taxon>Eucarida</taxon>
        <taxon>Decapoda</taxon>
        <taxon>Pleocyemata</taxon>
        <taxon>Brachyura</taxon>
        <taxon>Eubrachyura</taxon>
        <taxon>Portunoidea</taxon>
        <taxon>Portunidae</taxon>
        <taxon>Portuninae</taxon>
        <taxon>Portunus</taxon>
    </lineage>
</organism>
<dbReference type="AlphaFoldDB" id="A0A5B7IEB3"/>
<comment type="caution">
    <text evidence="1">The sequence shown here is derived from an EMBL/GenBank/DDBJ whole genome shotgun (WGS) entry which is preliminary data.</text>
</comment>
<reference evidence="1 2" key="1">
    <citation type="submission" date="2019-05" db="EMBL/GenBank/DDBJ databases">
        <title>Another draft genome of Portunus trituberculatus and its Hox gene families provides insights of decapod evolution.</title>
        <authorList>
            <person name="Jeong J.-H."/>
            <person name="Song I."/>
            <person name="Kim S."/>
            <person name="Choi T."/>
            <person name="Kim D."/>
            <person name="Ryu S."/>
            <person name="Kim W."/>
        </authorList>
    </citation>
    <scope>NUCLEOTIDE SEQUENCE [LARGE SCALE GENOMIC DNA]</scope>
    <source>
        <tissue evidence="1">Muscle</tissue>
    </source>
</reference>
<evidence type="ECO:0000313" key="2">
    <source>
        <dbReference type="Proteomes" id="UP000324222"/>
    </source>
</evidence>
<dbReference type="EMBL" id="VSRR010052356">
    <property type="protein sequence ID" value="MPC79887.1"/>
    <property type="molecule type" value="Genomic_DNA"/>
</dbReference>
<name>A0A5B7IEB3_PORTR</name>
<evidence type="ECO:0000313" key="1">
    <source>
        <dbReference type="EMBL" id="MPC79887.1"/>
    </source>
</evidence>
<gene>
    <name evidence="1" type="ORF">E2C01_074440</name>
</gene>
<accession>A0A5B7IEB3</accession>
<sequence>MQDRLVLHTRLVCLAGGACNPPLQILRLNLNPWKRLSFLAPFQQFARYPHSIPSRPVSSPCRLVSATFSVTPAARWPPKFFHWSGGIVS</sequence>
<proteinExistence type="predicted"/>
<dbReference type="Proteomes" id="UP000324222">
    <property type="component" value="Unassembled WGS sequence"/>
</dbReference>
<protein>
    <submittedName>
        <fullName evidence="1">Uncharacterized protein</fullName>
    </submittedName>
</protein>
<keyword evidence="2" id="KW-1185">Reference proteome</keyword>